<evidence type="ECO:0000256" key="7">
    <source>
        <dbReference type="ARBA" id="ARBA00047592"/>
    </source>
</evidence>
<evidence type="ECO:0000256" key="3">
    <source>
        <dbReference type="ARBA" id="ARBA00022679"/>
    </source>
</evidence>
<keyword evidence="2" id="KW-0723">Serine/threonine-protein kinase</keyword>
<dbReference type="InterPro" id="IPR000719">
    <property type="entry name" value="Prot_kinase_dom"/>
</dbReference>
<dbReference type="STRING" id="48269.A0A183L908"/>
<comment type="catalytic activity">
    <reaction evidence="8">
        <text>L-seryl-[protein] + ATP = O-phospho-L-seryl-[protein] + ADP + H(+)</text>
        <dbReference type="Rhea" id="RHEA:17989"/>
        <dbReference type="Rhea" id="RHEA-COMP:9863"/>
        <dbReference type="Rhea" id="RHEA-COMP:11604"/>
        <dbReference type="ChEBI" id="CHEBI:15378"/>
        <dbReference type="ChEBI" id="CHEBI:29999"/>
        <dbReference type="ChEBI" id="CHEBI:30616"/>
        <dbReference type="ChEBI" id="CHEBI:83421"/>
        <dbReference type="ChEBI" id="CHEBI:456216"/>
        <dbReference type="EC" id="2.7.11.24"/>
    </reaction>
</comment>
<keyword evidence="3" id="KW-0808">Transferase</keyword>
<dbReference type="Pfam" id="PF00069">
    <property type="entry name" value="Pkinase"/>
    <property type="match status" value="1"/>
</dbReference>
<dbReference type="FunFam" id="3.30.200.20:FF:000166">
    <property type="entry name" value="Mitogen-activated protein kinase"/>
    <property type="match status" value="1"/>
</dbReference>
<dbReference type="Proteomes" id="UP000277204">
    <property type="component" value="Unassembled WGS sequence"/>
</dbReference>
<evidence type="ECO:0000259" key="10">
    <source>
        <dbReference type="PROSITE" id="PS50011"/>
    </source>
</evidence>
<evidence type="ECO:0000313" key="11">
    <source>
        <dbReference type="EMBL" id="VDO47376.1"/>
    </source>
</evidence>
<reference evidence="11 12" key="1">
    <citation type="submission" date="2018-11" db="EMBL/GenBank/DDBJ databases">
        <authorList>
            <consortium name="Pathogen Informatics"/>
        </authorList>
    </citation>
    <scope>NUCLEOTIDE SEQUENCE [LARGE SCALE GENOMIC DNA]</scope>
    <source>
        <strain evidence="11 12">Zambia</strain>
    </source>
</reference>
<dbReference type="PROSITE" id="PS01351">
    <property type="entry name" value="MAPK"/>
    <property type="match status" value="1"/>
</dbReference>
<feature type="compositionally biased region" description="Low complexity" evidence="9">
    <location>
        <begin position="888"/>
        <end position="897"/>
    </location>
</feature>
<feature type="compositionally biased region" description="Low complexity" evidence="9">
    <location>
        <begin position="618"/>
        <end position="636"/>
    </location>
</feature>
<dbReference type="InterPro" id="IPR011009">
    <property type="entry name" value="Kinase-like_dom_sf"/>
</dbReference>
<dbReference type="SUPFAM" id="SSF56112">
    <property type="entry name" value="Protein kinase-like (PK-like)"/>
    <property type="match status" value="1"/>
</dbReference>
<feature type="region of interest" description="Disordered" evidence="9">
    <location>
        <begin position="618"/>
        <end position="655"/>
    </location>
</feature>
<accession>A0A183L908</accession>
<dbReference type="FunFam" id="1.10.510.10:FF:000238">
    <property type="entry name" value="Mitogen-activated protein kinase"/>
    <property type="match status" value="1"/>
</dbReference>
<evidence type="ECO:0000256" key="8">
    <source>
        <dbReference type="ARBA" id="ARBA00048312"/>
    </source>
</evidence>
<dbReference type="GO" id="GO:0005524">
    <property type="term" value="F:ATP binding"/>
    <property type="evidence" value="ECO:0007669"/>
    <property type="project" value="UniProtKB-KW"/>
</dbReference>
<dbReference type="GO" id="GO:0004707">
    <property type="term" value="F:MAP kinase activity"/>
    <property type="evidence" value="ECO:0007669"/>
    <property type="project" value="UniProtKB-EC"/>
</dbReference>
<protein>
    <recommendedName>
        <fullName evidence="1">mitogen-activated protein kinase</fullName>
        <ecNumber evidence="1">2.7.11.24</ecNumber>
    </recommendedName>
</protein>
<evidence type="ECO:0000256" key="1">
    <source>
        <dbReference type="ARBA" id="ARBA00012411"/>
    </source>
</evidence>
<evidence type="ECO:0000256" key="9">
    <source>
        <dbReference type="SAM" id="MobiDB-lite"/>
    </source>
</evidence>
<feature type="domain" description="Protein kinase" evidence="10">
    <location>
        <begin position="1"/>
        <end position="315"/>
    </location>
</feature>
<evidence type="ECO:0000313" key="12">
    <source>
        <dbReference type="Proteomes" id="UP000277204"/>
    </source>
</evidence>
<keyword evidence="12" id="KW-1185">Reference proteome</keyword>
<evidence type="ECO:0000256" key="5">
    <source>
        <dbReference type="ARBA" id="ARBA00022777"/>
    </source>
</evidence>
<feature type="compositionally biased region" description="Low complexity" evidence="9">
    <location>
        <begin position="646"/>
        <end position="655"/>
    </location>
</feature>
<keyword evidence="6" id="KW-0067">ATP-binding</keyword>
<organism evidence="11 12">
    <name type="scientific">Schistosoma margrebowiei</name>
    <dbReference type="NCBI Taxonomy" id="48269"/>
    <lineage>
        <taxon>Eukaryota</taxon>
        <taxon>Metazoa</taxon>
        <taxon>Spiralia</taxon>
        <taxon>Lophotrochozoa</taxon>
        <taxon>Platyhelminthes</taxon>
        <taxon>Trematoda</taxon>
        <taxon>Digenea</taxon>
        <taxon>Strigeidida</taxon>
        <taxon>Schistosomatoidea</taxon>
        <taxon>Schistosomatidae</taxon>
        <taxon>Schistosoma</taxon>
    </lineage>
</organism>
<sequence>MAYGIVWKALNKKTKEIIALKKIFDAFRNQTDAQRTFREIAFLQNFGNHPNIVRLYNVIRASSDKDIYLVFEFMETDLHNVIKKGNILNDVHKQYIMYQLLKATAYLHSGEVIHRDQKPSNVLLDSDCSVKLCDFGLARSLKGRNMKYEYNNGKINCKTLLPALTEYVATRWYRAPEILLACHDYTKGVDIWSLGCILGEMLIGTPLFPGTSTLDQIERIMAGLPKPSPEVSKHDEDDDDDDDILVWRRVAIDYNHHYKNVEYQISESDHRLNRRSLDQLLINVDKTATDLLYKMLHFNPHKRITALEALKHPYVRSSKKTNTTTTIMVQNGINKTDSTERKTIITGIPQPIPYSTYSHNKKQSTTNHHPSSTHQTTIIKRQDLQHHHQHQEQQQQQSNQKNTPQGHCDDNSNNNIKSNKKNHVVCVQVNLLHKEPHNHSINDHHDKVTILTPKLTSMSLANGINNNTNCNMTGFNNTANQLHDSHQINGNTNDYDYNDNVNDDNYDVFHRSASLSLPSTITSSTGATITAQAKTVQSKQHYQIRSISQNSKANSNLSTVHYSPVIRSNSVNKMTMNDYQPSKRYLTITPLCYPNQLISKSDIIKSTTITNQQSYSRLNQYNNNNNNSNRSGSSHSNHYKQKHSNRSSLNSSSNSRMKTSNYYYYFTANGTNQYSLLPNYSNSFENVMVNSQRIVDLNYSQLHENRHISSQPENLPIDHEYDYLQGTNYRYENCKNNSNNSSDCFLYNEKHCSTSNIQENLSNRRTEINMHKTIPNEYKNEILKVSSSITELPPNVVQSTNNISNTIKETIIGLQSPFFFIIKQRNNNNQSSSLMNINQKLKIIQGSTDIQNSMFQSKISTSLNNLKAKFHNHQSQQQQQPPPPPQHQQPQQQQQQHNYRRRSSDYNRSKYNCINQSINPLNNVHHYQKTTKHENDLDVSWNIKKVEKNLVKLI</sequence>
<dbReference type="AlphaFoldDB" id="A0A183L908"/>
<dbReference type="Gene3D" id="1.10.510.10">
    <property type="entry name" value="Transferase(Phosphotransferase) domain 1"/>
    <property type="match status" value="1"/>
</dbReference>
<dbReference type="EC" id="2.7.11.24" evidence="1"/>
<feature type="region of interest" description="Disordered" evidence="9">
    <location>
        <begin position="871"/>
        <end position="904"/>
    </location>
</feature>
<proteinExistence type="predicted"/>
<dbReference type="InterPro" id="IPR050117">
    <property type="entry name" value="MAPK"/>
</dbReference>
<comment type="catalytic activity">
    <reaction evidence="7">
        <text>L-threonyl-[protein] + ATP = O-phospho-L-threonyl-[protein] + ADP + H(+)</text>
        <dbReference type="Rhea" id="RHEA:46608"/>
        <dbReference type="Rhea" id="RHEA-COMP:11060"/>
        <dbReference type="Rhea" id="RHEA-COMP:11605"/>
        <dbReference type="ChEBI" id="CHEBI:15378"/>
        <dbReference type="ChEBI" id="CHEBI:30013"/>
        <dbReference type="ChEBI" id="CHEBI:30616"/>
        <dbReference type="ChEBI" id="CHEBI:61977"/>
        <dbReference type="ChEBI" id="CHEBI:456216"/>
        <dbReference type="EC" id="2.7.11.24"/>
    </reaction>
</comment>
<keyword evidence="5" id="KW-0418">Kinase</keyword>
<evidence type="ECO:0000256" key="2">
    <source>
        <dbReference type="ARBA" id="ARBA00022527"/>
    </source>
</evidence>
<gene>
    <name evidence="11" type="ORF">SMRZ_LOCUS283</name>
</gene>
<dbReference type="InterPro" id="IPR003527">
    <property type="entry name" value="MAP_kinase_CS"/>
</dbReference>
<feature type="region of interest" description="Disordered" evidence="9">
    <location>
        <begin position="348"/>
        <end position="420"/>
    </location>
</feature>
<dbReference type="Gene3D" id="3.30.200.20">
    <property type="entry name" value="Phosphorylase Kinase, domain 1"/>
    <property type="match status" value="1"/>
</dbReference>
<evidence type="ECO:0000256" key="4">
    <source>
        <dbReference type="ARBA" id="ARBA00022741"/>
    </source>
</evidence>
<dbReference type="EMBL" id="UZAI01000052">
    <property type="protein sequence ID" value="VDO47376.1"/>
    <property type="molecule type" value="Genomic_DNA"/>
</dbReference>
<name>A0A183L908_9TREM</name>
<evidence type="ECO:0000256" key="6">
    <source>
        <dbReference type="ARBA" id="ARBA00022840"/>
    </source>
</evidence>
<dbReference type="PANTHER" id="PTHR24055">
    <property type="entry name" value="MITOGEN-ACTIVATED PROTEIN KINASE"/>
    <property type="match status" value="1"/>
</dbReference>
<dbReference type="PROSITE" id="PS50011">
    <property type="entry name" value="PROTEIN_KINASE_DOM"/>
    <property type="match status" value="1"/>
</dbReference>
<feature type="compositionally biased region" description="Polar residues" evidence="9">
    <location>
        <begin position="353"/>
        <end position="379"/>
    </location>
</feature>
<keyword evidence="4" id="KW-0547">Nucleotide-binding</keyword>